<dbReference type="GeneID" id="14870319"/>
<dbReference type="KEGG" id="dfa:DFA_03883"/>
<accession>F4Q0N8</accession>
<dbReference type="RefSeq" id="XP_004366293.1">
    <property type="nucleotide sequence ID" value="XM_004366236.1"/>
</dbReference>
<keyword evidence="1" id="KW-1133">Transmembrane helix</keyword>
<organism evidence="2 3">
    <name type="scientific">Cavenderia fasciculata</name>
    <name type="common">Slime mold</name>
    <name type="synonym">Dictyostelium fasciculatum</name>
    <dbReference type="NCBI Taxonomy" id="261658"/>
    <lineage>
        <taxon>Eukaryota</taxon>
        <taxon>Amoebozoa</taxon>
        <taxon>Evosea</taxon>
        <taxon>Eumycetozoa</taxon>
        <taxon>Dictyostelia</taxon>
        <taxon>Acytosteliales</taxon>
        <taxon>Cavenderiaceae</taxon>
        <taxon>Cavenderia</taxon>
    </lineage>
</organism>
<keyword evidence="1" id="KW-0472">Membrane</keyword>
<keyword evidence="1" id="KW-0812">Transmembrane</keyword>
<sequence length="54" mass="7078">MYKDKEEKELVRCCLCESLQKNKLKYFFYFFYFFYFLLLSFNTLHRRRCRRQQR</sequence>
<feature type="transmembrane region" description="Helical" evidence="1">
    <location>
        <begin position="26"/>
        <end position="44"/>
    </location>
</feature>
<dbReference type="EMBL" id="GL883018">
    <property type="protein sequence ID" value="EGG18389.1"/>
    <property type="molecule type" value="Genomic_DNA"/>
</dbReference>
<name>F4Q0N8_CACFS</name>
<protein>
    <submittedName>
        <fullName evidence="2">Uncharacterized protein</fullName>
    </submittedName>
</protein>
<evidence type="ECO:0000313" key="2">
    <source>
        <dbReference type="EMBL" id="EGG18389.1"/>
    </source>
</evidence>
<dbReference type="Proteomes" id="UP000007797">
    <property type="component" value="Unassembled WGS sequence"/>
</dbReference>
<dbReference type="AlphaFoldDB" id="F4Q0N8"/>
<evidence type="ECO:0000256" key="1">
    <source>
        <dbReference type="SAM" id="Phobius"/>
    </source>
</evidence>
<keyword evidence="3" id="KW-1185">Reference proteome</keyword>
<evidence type="ECO:0000313" key="3">
    <source>
        <dbReference type="Proteomes" id="UP000007797"/>
    </source>
</evidence>
<proteinExistence type="predicted"/>
<reference evidence="3" key="1">
    <citation type="journal article" date="2011" name="Genome Res.">
        <title>Phylogeny-wide analysis of social amoeba genomes highlights ancient origins for complex intercellular communication.</title>
        <authorList>
            <person name="Heidel A.J."/>
            <person name="Lawal H.M."/>
            <person name="Felder M."/>
            <person name="Schilde C."/>
            <person name="Helps N.R."/>
            <person name="Tunggal B."/>
            <person name="Rivero F."/>
            <person name="John U."/>
            <person name="Schleicher M."/>
            <person name="Eichinger L."/>
            <person name="Platzer M."/>
            <person name="Noegel A.A."/>
            <person name="Schaap P."/>
            <person name="Gloeckner G."/>
        </authorList>
    </citation>
    <scope>NUCLEOTIDE SEQUENCE [LARGE SCALE GENOMIC DNA]</scope>
    <source>
        <strain evidence="3">SH3</strain>
    </source>
</reference>
<gene>
    <name evidence="2" type="ORF">DFA_03883</name>
</gene>